<organism evidence="2 3">
    <name type="scientific">Leucobacter chromiiresistens</name>
    <dbReference type="NCBI Taxonomy" id="1079994"/>
    <lineage>
        <taxon>Bacteria</taxon>
        <taxon>Bacillati</taxon>
        <taxon>Actinomycetota</taxon>
        <taxon>Actinomycetes</taxon>
        <taxon>Micrococcales</taxon>
        <taxon>Microbacteriaceae</taxon>
        <taxon>Leucobacter</taxon>
    </lineage>
</organism>
<accession>A0A147EHV8</accession>
<feature type="transmembrane region" description="Helical" evidence="1">
    <location>
        <begin position="36"/>
        <end position="60"/>
    </location>
</feature>
<sequence>MKPRLFTPGRLAIVSVPALGFFAIPFLPFAQEPTLWLGLPAVLVWSALMVLLSVAALQIVETLYLRAGGREADAQEAERFATRQIEQIRAARIAAENSEGVQ</sequence>
<comment type="caution">
    <text evidence="2">The sequence shown here is derived from an EMBL/GenBank/DDBJ whole genome shotgun (WGS) entry which is preliminary data.</text>
</comment>
<evidence type="ECO:0000313" key="2">
    <source>
        <dbReference type="EMBL" id="KTR83936.1"/>
    </source>
</evidence>
<dbReference type="PATRIC" id="fig|1079994.3.peg.2312"/>
<gene>
    <name evidence="2" type="ORF">NS354_10170</name>
</gene>
<dbReference type="AlphaFoldDB" id="A0A147EHV8"/>
<protein>
    <submittedName>
        <fullName evidence="2">Uncharacterized protein</fullName>
    </submittedName>
</protein>
<dbReference type="RefSeq" id="WP_058594382.1">
    <property type="nucleotide sequence ID" value="NZ_LDRK01000078.1"/>
</dbReference>
<keyword evidence="1" id="KW-1133">Transmembrane helix</keyword>
<dbReference type="EMBL" id="LDRK01000078">
    <property type="protein sequence ID" value="KTR83936.1"/>
    <property type="molecule type" value="Genomic_DNA"/>
</dbReference>
<proteinExistence type="predicted"/>
<reference evidence="2 3" key="1">
    <citation type="journal article" date="2016" name="Front. Microbiol.">
        <title>Genomic Resource of Rice Seed Associated Bacteria.</title>
        <authorList>
            <person name="Midha S."/>
            <person name="Bansal K."/>
            <person name="Sharma S."/>
            <person name="Kumar N."/>
            <person name="Patil P.P."/>
            <person name="Chaudhry V."/>
            <person name="Patil P.B."/>
        </authorList>
    </citation>
    <scope>NUCLEOTIDE SEQUENCE [LARGE SCALE GENOMIC DNA]</scope>
    <source>
        <strain evidence="2 3">NS354</strain>
    </source>
</reference>
<dbReference type="OrthoDB" id="4314184at2"/>
<evidence type="ECO:0000256" key="1">
    <source>
        <dbReference type="SAM" id="Phobius"/>
    </source>
</evidence>
<keyword evidence="1" id="KW-0812">Transmembrane</keyword>
<name>A0A147EHV8_9MICO</name>
<evidence type="ECO:0000313" key="3">
    <source>
        <dbReference type="Proteomes" id="UP000070810"/>
    </source>
</evidence>
<keyword evidence="3" id="KW-1185">Reference proteome</keyword>
<dbReference type="Proteomes" id="UP000070810">
    <property type="component" value="Unassembled WGS sequence"/>
</dbReference>
<feature type="transmembrane region" description="Helical" evidence="1">
    <location>
        <begin position="12"/>
        <end position="30"/>
    </location>
</feature>
<keyword evidence="1" id="KW-0472">Membrane</keyword>